<dbReference type="OrthoDB" id="5779783at2759"/>
<organism evidence="2 3">
    <name type="scientific">Meloidogyne enterolobii</name>
    <name type="common">Root-knot nematode worm</name>
    <name type="synonym">Meloidogyne mayaguensis</name>
    <dbReference type="NCBI Taxonomy" id="390850"/>
    <lineage>
        <taxon>Eukaryota</taxon>
        <taxon>Metazoa</taxon>
        <taxon>Ecdysozoa</taxon>
        <taxon>Nematoda</taxon>
        <taxon>Chromadorea</taxon>
        <taxon>Rhabditida</taxon>
        <taxon>Tylenchina</taxon>
        <taxon>Tylenchomorpha</taxon>
        <taxon>Tylenchoidea</taxon>
        <taxon>Meloidogynidae</taxon>
        <taxon>Meloidogyninae</taxon>
        <taxon>Meloidogyne</taxon>
    </lineage>
</organism>
<proteinExistence type="predicted"/>
<dbReference type="Pfam" id="PF03407">
    <property type="entry name" value="Nucleotid_trans"/>
    <property type="match status" value="1"/>
</dbReference>
<evidence type="ECO:0000259" key="1">
    <source>
        <dbReference type="Pfam" id="PF03407"/>
    </source>
</evidence>
<gene>
    <name evidence="2" type="ORF">MENT_LOCUS28985</name>
</gene>
<dbReference type="PANTHER" id="PTHR31967">
    <property type="entry name" value="GROUNDHOG (HEDGEHOG-LIKE FAMILY)-RELATED"/>
    <property type="match status" value="1"/>
</dbReference>
<dbReference type="Proteomes" id="UP000580250">
    <property type="component" value="Unassembled WGS sequence"/>
</dbReference>
<dbReference type="PANTHER" id="PTHR31967:SF9">
    <property type="entry name" value="NUCLEOTIDE-DIPHOSPHO-SUGAR TRANSFERASE DOMAIN-CONTAINING PROTEIN"/>
    <property type="match status" value="1"/>
</dbReference>
<evidence type="ECO:0000313" key="2">
    <source>
        <dbReference type="EMBL" id="CAD2177125.1"/>
    </source>
</evidence>
<evidence type="ECO:0000313" key="3">
    <source>
        <dbReference type="Proteomes" id="UP000580250"/>
    </source>
</evidence>
<protein>
    <recommendedName>
        <fullName evidence="1">Nucleotide-diphospho-sugar transferase domain-containing protein</fullName>
    </recommendedName>
</protein>
<feature type="domain" description="Nucleotide-diphospho-sugar transferase" evidence="1">
    <location>
        <begin position="89"/>
        <end position="287"/>
    </location>
</feature>
<dbReference type="EMBL" id="CAJEWN010000291">
    <property type="protein sequence ID" value="CAD2177125.1"/>
    <property type="molecule type" value="Genomic_DNA"/>
</dbReference>
<dbReference type="InterPro" id="IPR005069">
    <property type="entry name" value="Nucl-diP-sugar_transferase"/>
</dbReference>
<sequence length="372" mass="43052">MFCKKWIILFLIILLFGVFRKIWLGMNVLNYVKNNSEQVNIERLLSLPNVKATISSLPNNQSTLIMFLNRHIIQMTINWLCNTQHMEGVHSRTLFITIDKIASNKMAQRWPNLRILEININSLHLPFNYGDGPYHLFTVFRANLASLISSLGKPFWMIQQDTYWRENLLKLDLENINESADILFDRSSPAEANNLIAGGYFFARPTFRSTQFFAKLATNLLNNYTPDNGLMTSLCSDSSSINCGLIPFCVVTNWLWLQNYVSTTDKNECNPSLIQFDGDADSGGKLGKMRLEGYYFLLDDGKTCNFEGIKEMDGGIRQKTISKETRSFYSSFSQQQFTFYLRILDQFYKYTPTTWLLNNVLYPNAHYFMITI</sequence>
<dbReference type="AlphaFoldDB" id="A0A6V7VQF6"/>
<accession>A0A6V7VQF6</accession>
<reference evidence="2 3" key="1">
    <citation type="submission" date="2020-08" db="EMBL/GenBank/DDBJ databases">
        <authorList>
            <person name="Koutsovoulos G."/>
            <person name="Danchin GJ E."/>
        </authorList>
    </citation>
    <scope>NUCLEOTIDE SEQUENCE [LARGE SCALE GENOMIC DNA]</scope>
</reference>
<comment type="caution">
    <text evidence="2">The sequence shown here is derived from an EMBL/GenBank/DDBJ whole genome shotgun (WGS) entry which is preliminary data.</text>
</comment>
<name>A0A6V7VQF6_MELEN</name>